<keyword evidence="2 7" id="KW-0813">Transport</keyword>
<dbReference type="InterPro" id="IPR035906">
    <property type="entry name" value="MetI-like_sf"/>
</dbReference>
<keyword evidence="4 7" id="KW-0812">Transmembrane</keyword>
<dbReference type="EMBL" id="JACJVQ010000017">
    <property type="protein sequence ID" value="MBB6636348.1"/>
    <property type="molecule type" value="Genomic_DNA"/>
</dbReference>
<dbReference type="PANTHER" id="PTHR30151:SF25">
    <property type="entry name" value="TAURINE TRANSPORT SYSTEM PERMEASE PROTEIN TAUC"/>
    <property type="match status" value="1"/>
</dbReference>
<evidence type="ECO:0000313" key="10">
    <source>
        <dbReference type="Proteomes" id="UP000535838"/>
    </source>
</evidence>
<evidence type="ECO:0000256" key="4">
    <source>
        <dbReference type="ARBA" id="ARBA00022692"/>
    </source>
</evidence>
<feature type="transmembrane region" description="Helical" evidence="7">
    <location>
        <begin position="192"/>
        <end position="214"/>
    </location>
</feature>
<feature type="transmembrane region" description="Helical" evidence="7">
    <location>
        <begin position="104"/>
        <end position="123"/>
    </location>
</feature>
<evidence type="ECO:0000256" key="2">
    <source>
        <dbReference type="ARBA" id="ARBA00022448"/>
    </source>
</evidence>
<keyword evidence="6 7" id="KW-0472">Membrane</keyword>
<comment type="caution">
    <text evidence="9">The sequence shown here is derived from an EMBL/GenBank/DDBJ whole genome shotgun (WGS) entry which is preliminary data.</text>
</comment>
<feature type="transmembrane region" description="Helical" evidence="7">
    <location>
        <begin position="226"/>
        <end position="247"/>
    </location>
</feature>
<dbReference type="PANTHER" id="PTHR30151">
    <property type="entry name" value="ALKANE SULFONATE ABC TRANSPORTER-RELATED, MEMBRANE SUBUNIT"/>
    <property type="match status" value="1"/>
</dbReference>
<keyword evidence="10" id="KW-1185">Reference proteome</keyword>
<dbReference type="PROSITE" id="PS50928">
    <property type="entry name" value="ABC_TM1"/>
    <property type="match status" value="1"/>
</dbReference>
<protein>
    <submittedName>
        <fullName evidence="9">ABC transporter permease subunit</fullName>
    </submittedName>
</protein>
<name>A0A841T1T6_9BACL</name>
<accession>A0A841T1T6</accession>
<dbReference type="Pfam" id="PF00528">
    <property type="entry name" value="BPD_transp_1"/>
    <property type="match status" value="1"/>
</dbReference>
<keyword evidence="5 7" id="KW-1133">Transmembrane helix</keyword>
<evidence type="ECO:0000256" key="5">
    <source>
        <dbReference type="ARBA" id="ARBA00022989"/>
    </source>
</evidence>
<comment type="similarity">
    <text evidence="7">Belongs to the binding-protein-dependent transport system permease family.</text>
</comment>
<feature type="transmembrane region" description="Helical" evidence="7">
    <location>
        <begin position="70"/>
        <end position="92"/>
    </location>
</feature>
<evidence type="ECO:0000313" key="9">
    <source>
        <dbReference type="EMBL" id="MBB6636348.1"/>
    </source>
</evidence>
<evidence type="ECO:0000256" key="3">
    <source>
        <dbReference type="ARBA" id="ARBA00022475"/>
    </source>
</evidence>
<sequence>MRIRSWNGWLSLLSVFLLLSLWWLSTALNWVNPLFVPSPQKVWGAFVDICREGYKGSPLASHIGESLKRLALAFFLAIVTAIPLGLASGYSPKVRALIDPLIEFYRPLPPLAYYTLLVLWLGIGDASKIALLFLAAFAPLYIAVVAGVARIPRDRILAARSLGASRGKAFLYVIFPSCLPDIFTGIRTAMGMTYTTLVAAEMVAAVSGMGWMVLDASKFLRSDVIFVGILLMGLIAVLLDLLVRWLAKTQVPWNGKE</sequence>
<dbReference type="Gene3D" id="1.10.3720.10">
    <property type="entry name" value="MetI-like"/>
    <property type="match status" value="1"/>
</dbReference>
<dbReference type="RefSeq" id="WP_185121558.1">
    <property type="nucleotide sequence ID" value="NZ_JACJVQ010000017.1"/>
</dbReference>
<dbReference type="AlphaFoldDB" id="A0A841T1T6"/>
<gene>
    <name evidence="9" type="ORF">H7B67_19665</name>
</gene>
<feature type="transmembrane region" description="Helical" evidence="7">
    <location>
        <begin position="129"/>
        <end position="149"/>
    </location>
</feature>
<organism evidence="9 10">
    <name type="scientific">Cohnella thailandensis</name>
    <dbReference type="NCBI Taxonomy" id="557557"/>
    <lineage>
        <taxon>Bacteria</taxon>
        <taxon>Bacillati</taxon>
        <taxon>Bacillota</taxon>
        <taxon>Bacilli</taxon>
        <taxon>Bacillales</taxon>
        <taxon>Paenibacillaceae</taxon>
        <taxon>Cohnella</taxon>
    </lineage>
</organism>
<reference evidence="9 10" key="1">
    <citation type="submission" date="2020-08" db="EMBL/GenBank/DDBJ databases">
        <title>Cohnella phylogeny.</title>
        <authorList>
            <person name="Dunlap C."/>
        </authorList>
    </citation>
    <scope>NUCLEOTIDE SEQUENCE [LARGE SCALE GENOMIC DNA]</scope>
    <source>
        <strain evidence="9 10">DSM 25241</strain>
    </source>
</reference>
<dbReference type="GO" id="GO:0010438">
    <property type="term" value="P:cellular response to sulfur starvation"/>
    <property type="evidence" value="ECO:0007669"/>
    <property type="project" value="TreeGrafter"/>
</dbReference>
<proteinExistence type="inferred from homology"/>
<dbReference type="CDD" id="cd06261">
    <property type="entry name" value="TM_PBP2"/>
    <property type="match status" value="1"/>
</dbReference>
<dbReference type="SUPFAM" id="SSF161098">
    <property type="entry name" value="MetI-like"/>
    <property type="match status" value="1"/>
</dbReference>
<dbReference type="FunFam" id="1.10.3720.10:FF:000003">
    <property type="entry name" value="Aliphatic sulfonate ABC transporter permease"/>
    <property type="match status" value="1"/>
</dbReference>
<evidence type="ECO:0000256" key="6">
    <source>
        <dbReference type="ARBA" id="ARBA00023136"/>
    </source>
</evidence>
<dbReference type="Proteomes" id="UP000535838">
    <property type="component" value="Unassembled WGS sequence"/>
</dbReference>
<keyword evidence="3" id="KW-1003">Cell membrane</keyword>
<dbReference type="GO" id="GO:0005886">
    <property type="term" value="C:plasma membrane"/>
    <property type="evidence" value="ECO:0007669"/>
    <property type="project" value="UniProtKB-SubCell"/>
</dbReference>
<comment type="subcellular location">
    <subcellularLocation>
        <location evidence="1 7">Cell membrane</location>
        <topology evidence="1 7">Multi-pass membrane protein</topology>
    </subcellularLocation>
</comment>
<dbReference type="InterPro" id="IPR000515">
    <property type="entry name" value="MetI-like"/>
</dbReference>
<feature type="domain" description="ABC transmembrane type-1" evidence="8">
    <location>
        <begin position="63"/>
        <end position="243"/>
    </location>
</feature>
<evidence type="ECO:0000259" key="8">
    <source>
        <dbReference type="PROSITE" id="PS50928"/>
    </source>
</evidence>
<dbReference type="GO" id="GO:0042918">
    <property type="term" value="P:alkanesulfonate transmembrane transport"/>
    <property type="evidence" value="ECO:0007669"/>
    <property type="project" value="UniProtKB-ARBA"/>
</dbReference>
<evidence type="ECO:0000256" key="1">
    <source>
        <dbReference type="ARBA" id="ARBA00004651"/>
    </source>
</evidence>
<evidence type="ECO:0000256" key="7">
    <source>
        <dbReference type="RuleBase" id="RU363032"/>
    </source>
</evidence>